<dbReference type="KEGG" id="cpy:Cphy_0840"/>
<dbReference type="RefSeq" id="WP_012198872.1">
    <property type="nucleotide sequence ID" value="NC_010001.1"/>
</dbReference>
<keyword evidence="1" id="KW-1133">Transmembrane helix</keyword>
<keyword evidence="3" id="KW-1185">Reference proteome</keyword>
<gene>
    <name evidence="2" type="ordered locus">Cphy_0840</name>
</gene>
<evidence type="ECO:0000313" key="2">
    <source>
        <dbReference type="EMBL" id="ABX41227.1"/>
    </source>
</evidence>
<proteinExistence type="predicted"/>
<evidence type="ECO:0000256" key="1">
    <source>
        <dbReference type="SAM" id="Phobius"/>
    </source>
</evidence>
<sequence length="146" mass="16189">MDNSLKGLILAAGVVITCIVVGLGFYISREAKNTSSGGISQITRMNGEYQDINKTMYDGIKVSGREVVEAIKKYETEIKGGVFSIVVYTGMRNIASSGILFQSNQYNIERIKEKKSEYYINPDGNFLGETFLDQNGVVTMMTFVQQ</sequence>
<protein>
    <submittedName>
        <fullName evidence="2">Uncharacterized protein</fullName>
    </submittedName>
</protein>
<name>A9KKQ6_LACP7</name>
<dbReference type="OrthoDB" id="2081843at2"/>
<keyword evidence="1" id="KW-0472">Membrane</keyword>
<dbReference type="Proteomes" id="UP000000370">
    <property type="component" value="Chromosome"/>
</dbReference>
<organism evidence="2 3">
    <name type="scientific">Lachnoclostridium phytofermentans (strain ATCC 700394 / DSM 18823 / ISDg)</name>
    <name type="common">Clostridium phytofermentans</name>
    <dbReference type="NCBI Taxonomy" id="357809"/>
    <lineage>
        <taxon>Bacteria</taxon>
        <taxon>Bacillati</taxon>
        <taxon>Bacillota</taxon>
        <taxon>Clostridia</taxon>
        <taxon>Lachnospirales</taxon>
        <taxon>Lachnospiraceae</taxon>
    </lineage>
</organism>
<dbReference type="EMBL" id="CP000885">
    <property type="protein sequence ID" value="ABX41227.1"/>
    <property type="molecule type" value="Genomic_DNA"/>
</dbReference>
<dbReference type="AlphaFoldDB" id="A9KKQ6"/>
<dbReference type="HOGENOM" id="CLU_1774166_0_0_9"/>
<dbReference type="STRING" id="357809.Cphy_0840"/>
<dbReference type="eggNOG" id="ENOG50335TS">
    <property type="taxonomic scope" value="Bacteria"/>
</dbReference>
<accession>A9KKQ6</accession>
<reference evidence="3" key="1">
    <citation type="submission" date="2007-11" db="EMBL/GenBank/DDBJ databases">
        <title>Complete genome sequence of Clostridium phytofermentans ISDg.</title>
        <authorList>
            <person name="Leschine S.B."/>
            <person name="Warnick T.A."/>
            <person name="Blanchard J.L."/>
            <person name="Schnell D.J."/>
            <person name="Petit E.L."/>
            <person name="LaTouf W.G."/>
            <person name="Copeland A."/>
            <person name="Lucas S."/>
            <person name="Lapidus A."/>
            <person name="Barry K."/>
            <person name="Glavina del Rio T."/>
            <person name="Dalin E."/>
            <person name="Tice H."/>
            <person name="Pitluck S."/>
            <person name="Kiss H."/>
            <person name="Brettin T."/>
            <person name="Bruce D."/>
            <person name="Detter J.C."/>
            <person name="Han C."/>
            <person name="Kuske C."/>
            <person name="Schmutz J."/>
            <person name="Larimer F."/>
            <person name="Land M."/>
            <person name="Hauser L."/>
            <person name="Kyrpides N."/>
            <person name="Kim E.A."/>
            <person name="Richardson P."/>
        </authorList>
    </citation>
    <scope>NUCLEOTIDE SEQUENCE [LARGE SCALE GENOMIC DNA]</scope>
    <source>
        <strain evidence="3">ATCC 700394 / DSM 18823 / ISDg</strain>
    </source>
</reference>
<feature type="transmembrane region" description="Helical" evidence="1">
    <location>
        <begin position="7"/>
        <end position="27"/>
    </location>
</feature>
<evidence type="ECO:0000313" key="3">
    <source>
        <dbReference type="Proteomes" id="UP000000370"/>
    </source>
</evidence>
<keyword evidence="1" id="KW-0812">Transmembrane</keyword>